<dbReference type="Proteomes" id="UP000823674">
    <property type="component" value="Chromosome A04"/>
</dbReference>
<dbReference type="EMBL" id="JADBGQ010000004">
    <property type="protein sequence ID" value="KAG5400800.1"/>
    <property type="molecule type" value="Genomic_DNA"/>
</dbReference>
<proteinExistence type="predicted"/>
<evidence type="ECO:0000313" key="2">
    <source>
        <dbReference type="Proteomes" id="UP000823674"/>
    </source>
</evidence>
<name>A0ABQ7MQ01_BRACM</name>
<sequence>FFRSELDFGRLPNKSSNAFYARRFFTKSSGSLLKSSAKSDLSQTLEDFTDDSWKTLRRLSEDFLGSLQIRFMLEDFVGTLQETLEEFSDDFYRRLLGKSSI</sequence>
<evidence type="ECO:0000313" key="1">
    <source>
        <dbReference type="EMBL" id="KAG5400800.1"/>
    </source>
</evidence>
<organism evidence="1 2">
    <name type="scientific">Brassica rapa subsp. trilocularis</name>
    <dbReference type="NCBI Taxonomy" id="1813537"/>
    <lineage>
        <taxon>Eukaryota</taxon>
        <taxon>Viridiplantae</taxon>
        <taxon>Streptophyta</taxon>
        <taxon>Embryophyta</taxon>
        <taxon>Tracheophyta</taxon>
        <taxon>Spermatophyta</taxon>
        <taxon>Magnoliopsida</taxon>
        <taxon>eudicotyledons</taxon>
        <taxon>Gunneridae</taxon>
        <taxon>Pentapetalae</taxon>
        <taxon>rosids</taxon>
        <taxon>malvids</taxon>
        <taxon>Brassicales</taxon>
        <taxon>Brassicaceae</taxon>
        <taxon>Brassiceae</taxon>
        <taxon>Brassica</taxon>
    </lineage>
</organism>
<feature type="non-terminal residue" evidence="1">
    <location>
        <position position="1"/>
    </location>
</feature>
<gene>
    <name evidence="1" type="primary">A04p015760.1_BraROA</name>
    <name evidence="1" type="ORF">IGI04_015407</name>
</gene>
<reference evidence="1 2" key="1">
    <citation type="submission" date="2021-03" db="EMBL/GenBank/DDBJ databases">
        <authorList>
            <person name="King G.J."/>
            <person name="Bancroft I."/>
            <person name="Baten A."/>
            <person name="Bloomfield J."/>
            <person name="Borpatragohain P."/>
            <person name="He Z."/>
            <person name="Irish N."/>
            <person name="Irwin J."/>
            <person name="Liu K."/>
            <person name="Mauleon R.P."/>
            <person name="Moore J."/>
            <person name="Morris R."/>
            <person name="Ostergaard L."/>
            <person name="Wang B."/>
            <person name="Wells R."/>
        </authorList>
    </citation>
    <scope>NUCLEOTIDE SEQUENCE [LARGE SCALE GENOMIC DNA]</scope>
    <source>
        <strain evidence="1">R-o-18</strain>
        <tissue evidence="1">Leaf</tissue>
    </source>
</reference>
<comment type="caution">
    <text evidence="1">The sequence shown here is derived from an EMBL/GenBank/DDBJ whole genome shotgun (WGS) entry which is preliminary data.</text>
</comment>
<accession>A0ABQ7MQ01</accession>
<keyword evidence="2" id="KW-1185">Reference proteome</keyword>
<protein>
    <submittedName>
        <fullName evidence="1">Uncharacterized protein</fullName>
    </submittedName>
</protein>